<dbReference type="InterPro" id="IPR003000">
    <property type="entry name" value="Sirtuin"/>
</dbReference>
<evidence type="ECO:0000256" key="7">
    <source>
        <dbReference type="ARBA" id="ARBA00022723"/>
    </source>
</evidence>
<dbReference type="InterPro" id="IPR007654">
    <property type="entry name" value="NAD-dep_histone_deAcase_SIR2_N"/>
</dbReference>
<evidence type="ECO:0000256" key="3">
    <source>
        <dbReference type="ARBA" id="ARBA00004173"/>
    </source>
</evidence>
<reference evidence="16" key="1">
    <citation type="journal article" date="2023" name="PhytoFront">
        <title>Draft Genome Resources of Seven Strains of Tilletia horrida, Causal Agent of Kernel Smut of Rice.</title>
        <authorList>
            <person name="Khanal S."/>
            <person name="Antony Babu S."/>
            <person name="Zhou X.G."/>
        </authorList>
    </citation>
    <scope>NUCLEOTIDE SEQUENCE</scope>
    <source>
        <strain evidence="16">TX3</strain>
    </source>
</reference>
<comment type="caution">
    <text evidence="16">The sequence shown here is derived from an EMBL/GenBank/DDBJ whole genome shotgun (WGS) entry which is preliminary data.</text>
</comment>
<evidence type="ECO:0000256" key="6">
    <source>
        <dbReference type="ARBA" id="ARBA00022679"/>
    </source>
</evidence>
<feature type="region of interest" description="Disordered" evidence="14">
    <location>
        <begin position="656"/>
        <end position="775"/>
    </location>
</feature>
<feature type="compositionally biased region" description="Polar residues" evidence="14">
    <location>
        <begin position="754"/>
        <end position="764"/>
    </location>
</feature>
<feature type="region of interest" description="Disordered" evidence="14">
    <location>
        <begin position="861"/>
        <end position="885"/>
    </location>
</feature>
<dbReference type="Pfam" id="PF04574">
    <property type="entry name" value="DUF592"/>
    <property type="match status" value="1"/>
</dbReference>
<evidence type="ECO:0000256" key="14">
    <source>
        <dbReference type="SAM" id="MobiDB-lite"/>
    </source>
</evidence>
<evidence type="ECO:0000256" key="10">
    <source>
        <dbReference type="ARBA" id="ARBA00023027"/>
    </source>
</evidence>
<dbReference type="GO" id="GO:0070403">
    <property type="term" value="F:NAD+ binding"/>
    <property type="evidence" value="ECO:0007669"/>
    <property type="project" value="InterPro"/>
</dbReference>
<dbReference type="Proteomes" id="UP001176521">
    <property type="component" value="Unassembled WGS sequence"/>
</dbReference>
<evidence type="ECO:0000256" key="13">
    <source>
        <dbReference type="PROSITE-ProRule" id="PRU00236"/>
    </source>
</evidence>
<evidence type="ECO:0000259" key="15">
    <source>
        <dbReference type="PROSITE" id="PS50305"/>
    </source>
</evidence>
<dbReference type="GO" id="GO:0005634">
    <property type="term" value="C:nucleus"/>
    <property type="evidence" value="ECO:0007669"/>
    <property type="project" value="UniProtKB-SubCell"/>
</dbReference>
<evidence type="ECO:0000256" key="1">
    <source>
        <dbReference type="ARBA" id="ARBA00001947"/>
    </source>
</evidence>
<evidence type="ECO:0000313" key="16">
    <source>
        <dbReference type="EMBL" id="KAK0539926.1"/>
    </source>
</evidence>
<dbReference type="EMBL" id="JAPDMQ010000022">
    <property type="protein sequence ID" value="KAK0539926.1"/>
    <property type="molecule type" value="Genomic_DNA"/>
</dbReference>
<dbReference type="InterPro" id="IPR050134">
    <property type="entry name" value="NAD-dep_sirtuin_deacylases"/>
</dbReference>
<feature type="compositionally biased region" description="Pro residues" evidence="14">
    <location>
        <begin position="1"/>
        <end position="12"/>
    </location>
</feature>
<comment type="subcellular location">
    <subcellularLocation>
        <location evidence="3">Mitochondrion</location>
    </subcellularLocation>
    <subcellularLocation>
        <location evidence="2">Nucleus</location>
    </subcellularLocation>
</comment>
<comment type="similarity">
    <text evidence="4">Belongs to the sirtuin family. Class I subfamily.</text>
</comment>
<feature type="region of interest" description="Disordered" evidence="14">
    <location>
        <begin position="1"/>
        <end position="25"/>
    </location>
</feature>
<keyword evidence="10" id="KW-0520">NAD</keyword>
<feature type="compositionally biased region" description="Gly residues" evidence="14">
    <location>
        <begin position="427"/>
        <end position="438"/>
    </location>
</feature>
<feature type="compositionally biased region" description="Basic residues" evidence="14">
    <location>
        <begin position="362"/>
        <end position="376"/>
    </location>
</feature>
<name>A0AAN6GGW2_9BASI</name>
<keyword evidence="17" id="KW-1185">Reference proteome</keyword>
<feature type="binding site" evidence="13">
    <location>
        <position position="272"/>
    </location>
    <ligand>
        <name>Zn(2+)</name>
        <dbReference type="ChEBI" id="CHEBI:29105"/>
    </ligand>
</feature>
<proteinExistence type="inferred from homology"/>
<feature type="domain" description="Deacetylase sirtuin-type" evidence="15">
    <location>
        <begin position="131"/>
        <end position="569"/>
    </location>
</feature>
<evidence type="ECO:0000256" key="5">
    <source>
        <dbReference type="ARBA" id="ARBA00022491"/>
    </source>
</evidence>
<keyword evidence="11" id="KW-0804">Transcription</keyword>
<evidence type="ECO:0000256" key="8">
    <source>
        <dbReference type="ARBA" id="ARBA00022833"/>
    </source>
</evidence>
<dbReference type="GO" id="GO:0046872">
    <property type="term" value="F:metal ion binding"/>
    <property type="evidence" value="ECO:0007669"/>
    <property type="project" value="UniProtKB-KW"/>
</dbReference>
<accession>A0AAN6GGW2</accession>
<dbReference type="InterPro" id="IPR029035">
    <property type="entry name" value="DHS-like_NAD/FAD-binding_dom"/>
</dbReference>
<keyword evidence="8 13" id="KW-0862">Zinc</keyword>
<dbReference type="GO" id="GO:0046970">
    <property type="term" value="F:histone H4K16 deacetylase activity, NAD-dependent"/>
    <property type="evidence" value="ECO:0007669"/>
    <property type="project" value="TreeGrafter"/>
</dbReference>
<feature type="binding site" evidence="13">
    <location>
        <position position="296"/>
    </location>
    <ligand>
        <name>Zn(2+)</name>
        <dbReference type="ChEBI" id="CHEBI:29105"/>
    </ligand>
</feature>
<organism evidence="16 17">
    <name type="scientific">Tilletia horrida</name>
    <dbReference type="NCBI Taxonomy" id="155126"/>
    <lineage>
        <taxon>Eukaryota</taxon>
        <taxon>Fungi</taxon>
        <taxon>Dikarya</taxon>
        <taxon>Basidiomycota</taxon>
        <taxon>Ustilaginomycotina</taxon>
        <taxon>Exobasidiomycetes</taxon>
        <taxon>Tilletiales</taxon>
        <taxon>Tilletiaceae</taxon>
        <taxon>Tilletia</taxon>
    </lineage>
</organism>
<feature type="binding site" evidence="13">
    <location>
        <position position="293"/>
    </location>
    <ligand>
        <name>Zn(2+)</name>
        <dbReference type="ChEBI" id="CHEBI:29105"/>
    </ligand>
</feature>
<protein>
    <submittedName>
        <fullName evidence="16">NAD-dependent histone deacetylase sir2</fullName>
    </submittedName>
</protein>
<sequence length="885" mass="94752">MGPPAPAAPPSSQPSTSTTSSSLFNLQSFQEDCDSEYLEALEAVADAEAEDGQDDSYFFHLVAEAERMYPKDVLAQMIKELKQRGLVHFVQTHVIQRRADPRAILSPDMPDVKLIPILKSALSRILRKRLRLAQYSTPDDVVRLLKKARKIIILSGAGISVSVGIPDFRSKDGIYAQLQREGKYHLDDPTDMFDKRFFQQDPTCFYDFVHSLWPSEFTPSPTHYFIKLLEERGQLLRDYTQNIDTLEHQAGITRVLPCHGSFATASCTEPGCTYRCKGEDIAGAVFQRRVPLCPRCNAPLIDDDEGEDEEGDSGSGSGDGNGAAQRNGRLSPSAAAAVAGKPGSSSHPNTNGNRTGPSISGKKGKAKQRGASKKKEKGWGPGESEEDDAEDEVWVQGGRAGIGLSATHAPTEVLGMPKAKPQPKSPGGRGVLGGGTAGPTGSQDKDSPKRPLRRSASGRLVETPLQAGLGQTYRNWKGVIKPDVVFFGEKLPDDFDRLLLEDRDQVDLLLVMGTSLKVAPVSELVSHIPHSTPVVLINRTPVTHIAMDVQLLGDADEIIGWLCRRLGWELPGPHSVYGTPKSGTKGGSGAMTAGLVPASQPDEKIPRGLLDPEYQPKRAGTSPVWLWPNAQGGRVVDFLENGARLDEYGRLVARYENDDGPDAISGDHDYDDDDAEDEDDGAGPGGYLGMGDSRPMTPDIRYLPPGVVGDSQASTSPALSYLEAARQPPSPTPQQMPVLMSDYDEHPDDKTAVGGSSQASQSLNGHAHGHASVPASLLSSSRAITETTLEMRTDPAVGKTDAPASQAVTDQPVHDRPIDRVVTTSANPNGDPTAVLGSTSGEAVAAGLRRIVVERRPREEVADAGLNAVSASSSAAKRARQDGPA</sequence>
<feature type="region of interest" description="Disordered" evidence="14">
    <location>
        <begin position="301"/>
        <end position="391"/>
    </location>
</feature>
<evidence type="ECO:0000256" key="9">
    <source>
        <dbReference type="ARBA" id="ARBA00023015"/>
    </source>
</evidence>
<dbReference type="GO" id="GO:0005739">
    <property type="term" value="C:mitochondrion"/>
    <property type="evidence" value="ECO:0007669"/>
    <property type="project" value="UniProtKB-SubCell"/>
</dbReference>
<feature type="binding site" evidence="13">
    <location>
        <position position="267"/>
    </location>
    <ligand>
        <name>Zn(2+)</name>
        <dbReference type="ChEBI" id="CHEBI:29105"/>
    </ligand>
</feature>
<keyword evidence="7 13" id="KW-0479">Metal-binding</keyword>
<dbReference type="AlphaFoldDB" id="A0AAN6GGW2"/>
<evidence type="ECO:0000313" key="17">
    <source>
        <dbReference type="Proteomes" id="UP001176521"/>
    </source>
</evidence>
<keyword evidence="9" id="KW-0805">Transcription regulation</keyword>
<keyword evidence="12" id="KW-0539">Nucleus</keyword>
<feature type="active site" description="Proton acceptor" evidence="13">
    <location>
        <position position="259"/>
    </location>
</feature>
<dbReference type="InterPro" id="IPR026591">
    <property type="entry name" value="Sirtuin_cat_small_dom_sf"/>
</dbReference>
<dbReference type="PANTHER" id="PTHR11085:SF9">
    <property type="entry name" value="NAD-DEPENDENT PROTEIN DEACETYLASE SIRTUIN-1"/>
    <property type="match status" value="1"/>
</dbReference>
<feature type="compositionally biased region" description="Acidic residues" evidence="14">
    <location>
        <begin position="669"/>
        <end position="681"/>
    </location>
</feature>
<dbReference type="Gene3D" id="3.30.1600.10">
    <property type="entry name" value="SIR2/SIRT2 'Small Domain"/>
    <property type="match status" value="1"/>
</dbReference>
<comment type="cofactor">
    <cofactor evidence="1">
        <name>Zn(2+)</name>
        <dbReference type="ChEBI" id="CHEBI:29105"/>
    </cofactor>
</comment>
<keyword evidence="6" id="KW-0808">Transferase</keyword>
<feature type="region of interest" description="Disordered" evidence="14">
    <location>
        <begin position="409"/>
        <end position="461"/>
    </location>
</feature>
<feature type="compositionally biased region" description="Polar residues" evidence="14">
    <location>
        <begin position="343"/>
        <end position="358"/>
    </location>
</feature>
<dbReference type="InterPro" id="IPR026590">
    <property type="entry name" value="Ssirtuin_cat_dom"/>
</dbReference>
<evidence type="ECO:0000256" key="2">
    <source>
        <dbReference type="ARBA" id="ARBA00004123"/>
    </source>
</evidence>
<feature type="compositionally biased region" description="Acidic residues" evidence="14">
    <location>
        <begin position="301"/>
        <end position="312"/>
    </location>
</feature>
<evidence type="ECO:0000256" key="12">
    <source>
        <dbReference type="ARBA" id="ARBA00023242"/>
    </source>
</evidence>
<evidence type="ECO:0000256" key="4">
    <source>
        <dbReference type="ARBA" id="ARBA00006924"/>
    </source>
</evidence>
<keyword evidence="5" id="KW-0678">Repressor</keyword>
<dbReference type="Pfam" id="PF02146">
    <property type="entry name" value="SIR2"/>
    <property type="match status" value="2"/>
</dbReference>
<dbReference type="PROSITE" id="PS50305">
    <property type="entry name" value="SIRTUIN"/>
    <property type="match status" value="1"/>
</dbReference>
<dbReference type="SUPFAM" id="SSF52467">
    <property type="entry name" value="DHS-like NAD/FAD-binding domain"/>
    <property type="match status" value="2"/>
</dbReference>
<dbReference type="Gene3D" id="3.40.50.1220">
    <property type="entry name" value="TPP-binding domain"/>
    <property type="match status" value="1"/>
</dbReference>
<gene>
    <name evidence="16" type="primary">SIR2</name>
    <name evidence="16" type="ORF">OC842_000743</name>
</gene>
<dbReference type="PANTHER" id="PTHR11085">
    <property type="entry name" value="NAD-DEPENDENT PROTEIN DEACYLASE SIRTUIN-5, MITOCHONDRIAL-RELATED"/>
    <property type="match status" value="1"/>
</dbReference>
<evidence type="ECO:0000256" key="11">
    <source>
        <dbReference type="ARBA" id="ARBA00023163"/>
    </source>
</evidence>
<feature type="compositionally biased region" description="Low complexity" evidence="14">
    <location>
        <begin position="13"/>
        <end position="22"/>
    </location>
</feature>